<sequence>MTGIPATATSSPLFEQLFSDLAQSIADGVLRPGSRLPSLRDTSRSRRLSITTVKRAYQLLETQGLIEGRPKSGYFVRVRRVVADPVCITPRLADAESPSEEQDVSRIVLSTMKAISLRDATGFGSPFPNPALFPWRRVHQRMGEVARRNEVWDPLDDIPPGRPELIREIARRHLHNGLDVDPQEIIVTVGATEAIHLCLHAVARAGQAVAVESPCYFGVLQALEALDLRAVEIPADPVDGIDLAALEAALQREPIAALVSMPNFQNPLGFVMPDARKRALVELARRHGMPIIENGVYNELYYGASPPTTLKCHDTDGSVLHCGSFSKSLAAGVRVGWVLPGRWRAEVEKLKFLNTVSNSGIGQMSLARYLVSDGWDYLLRGVRKTLEQRRDILRAMVMRFFPEGTRCSQPSGGYVLWVELPGHVDGLALHRQALQEGIAVTPGRVFGTADRYRNCLRLNYSYEWTPAAEAAFRRLAALVAAATPART</sequence>
<accession>A0ABU5DDE5</accession>
<name>A0ABU5DDE5_9BURK</name>
<keyword evidence="5" id="KW-0804">Transcription</keyword>
<dbReference type="PANTHER" id="PTHR46577:SF2">
    <property type="entry name" value="TRANSCRIPTIONAL REGULATORY PROTEIN"/>
    <property type="match status" value="1"/>
</dbReference>
<dbReference type="Gene3D" id="3.40.640.10">
    <property type="entry name" value="Type I PLP-dependent aspartate aminotransferase-like (Major domain)"/>
    <property type="match status" value="1"/>
</dbReference>
<feature type="domain" description="HTH gntR-type" evidence="6">
    <location>
        <begin position="11"/>
        <end position="79"/>
    </location>
</feature>
<dbReference type="InterPro" id="IPR036390">
    <property type="entry name" value="WH_DNA-bd_sf"/>
</dbReference>
<gene>
    <name evidence="7" type="ORF">SNE35_04630</name>
</gene>
<comment type="caution">
    <text evidence="7">The sequence shown here is derived from an EMBL/GenBank/DDBJ whole genome shotgun (WGS) entry which is preliminary data.</text>
</comment>
<comment type="similarity">
    <text evidence="1">In the C-terminal section; belongs to the class-I pyridoxal-phosphate-dependent aminotransferase family.</text>
</comment>
<dbReference type="Pfam" id="PF00155">
    <property type="entry name" value="Aminotran_1_2"/>
    <property type="match status" value="1"/>
</dbReference>
<dbReference type="InterPro" id="IPR051446">
    <property type="entry name" value="HTH_trans_reg/aminotransferase"/>
</dbReference>
<evidence type="ECO:0000256" key="1">
    <source>
        <dbReference type="ARBA" id="ARBA00005384"/>
    </source>
</evidence>
<dbReference type="PROSITE" id="PS50949">
    <property type="entry name" value="HTH_GNTR"/>
    <property type="match status" value="1"/>
</dbReference>
<dbReference type="CDD" id="cd07377">
    <property type="entry name" value="WHTH_GntR"/>
    <property type="match status" value="1"/>
</dbReference>
<evidence type="ECO:0000313" key="8">
    <source>
        <dbReference type="Proteomes" id="UP001285263"/>
    </source>
</evidence>
<dbReference type="Gene3D" id="1.10.10.10">
    <property type="entry name" value="Winged helix-like DNA-binding domain superfamily/Winged helix DNA-binding domain"/>
    <property type="match status" value="1"/>
</dbReference>
<evidence type="ECO:0000313" key="7">
    <source>
        <dbReference type="EMBL" id="MDY0743775.1"/>
    </source>
</evidence>
<keyword evidence="7" id="KW-0032">Aminotransferase</keyword>
<dbReference type="InterPro" id="IPR000524">
    <property type="entry name" value="Tscrpt_reg_HTH_GntR"/>
</dbReference>
<dbReference type="SUPFAM" id="SSF46785">
    <property type="entry name" value="Winged helix' DNA-binding domain"/>
    <property type="match status" value="1"/>
</dbReference>
<dbReference type="Pfam" id="PF00392">
    <property type="entry name" value="GntR"/>
    <property type="match status" value="1"/>
</dbReference>
<reference evidence="7 8" key="1">
    <citation type="submission" date="2023-11" db="EMBL/GenBank/DDBJ databases">
        <title>Paucibacter sp. nov., isolated from fresh soil in Korea.</title>
        <authorList>
            <person name="Le N.T.T."/>
        </authorList>
    </citation>
    <scope>NUCLEOTIDE SEQUENCE [LARGE SCALE GENOMIC DNA]</scope>
    <source>
        <strain evidence="7 8">R3-3</strain>
    </source>
</reference>
<evidence type="ECO:0000256" key="5">
    <source>
        <dbReference type="ARBA" id="ARBA00023163"/>
    </source>
</evidence>
<dbReference type="SMART" id="SM00345">
    <property type="entry name" value="HTH_GNTR"/>
    <property type="match status" value="1"/>
</dbReference>
<dbReference type="CDD" id="cd00609">
    <property type="entry name" value="AAT_like"/>
    <property type="match status" value="1"/>
</dbReference>
<keyword evidence="4" id="KW-0238">DNA-binding</keyword>
<evidence type="ECO:0000259" key="6">
    <source>
        <dbReference type="PROSITE" id="PS50949"/>
    </source>
</evidence>
<organism evidence="7 8">
    <name type="scientific">Roseateles agri</name>
    <dbReference type="NCBI Taxonomy" id="3098619"/>
    <lineage>
        <taxon>Bacteria</taxon>
        <taxon>Pseudomonadati</taxon>
        <taxon>Pseudomonadota</taxon>
        <taxon>Betaproteobacteria</taxon>
        <taxon>Burkholderiales</taxon>
        <taxon>Sphaerotilaceae</taxon>
        <taxon>Roseateles</taxon>
    </lineage>
</organism>
<dbReference type="InterPro" id="IPR036388">
    <property type="entry name" value="WH-like_DNA-bd_sf"/>
</dbReference>
<keyword evidence="2" id="KW-0663">Pyridoxal phosphate</keyword>
<dbReference type="SUPFAM" id="SSF53383">
    <property type="entry name" value="PLP-dependent transferases"/>
    <property type="match status" value="1"/>
</dbReference>
<proteinExistence type="inferred from homology"/>
<dbReference type="InterPro" id="IPR015424">
    <property type="entry name" value="PyrdxlP-dep_Trfase"/>
</dbReference>
<evidence type="ECO:0000256" key="2">
    <source>
        <dbReference type="ARBA" id="ARBA00022898"/>
    </source>
</evidence>
<dbReference type="InterPro" id="IPR015421">
    <property type="entry name" value="PyrdxlP-dep_Trfase_major"/>
</dbReference>
<evidence type="ECO:0000256" key="4">
    <source>
        <dbReference type="ARBA" id="ARBA00023125"/>
    </source>
</evidence>
<protein>
    <submittedName>
        <fullName evidence="7">PLP-dependent aminotransferase family protein</fullName>
    </submittedName>
</protein>
<keyword evidence="8" id="KW-1185">Reference proteome</keyword>
<dbReference type="Gene3D" id="3.90.1150.10">
    <property type="entry name" value="Aspartate Aminotransferase, domain 1"/>
    <property type="match status" value="1"/>
</dbReference>
<keyword evidence="3" id="KW-0805">Transcription regulation</keyword>
<dbReference type="GO" id="GO:0008483">
    <property type="term" value="F:transaminase activity"/>
    <property type="evidence" value="ECO:0007669"/>
    <property type="project" value="UniProtKB-KW"/>
</dbReference>
<dbReference type="InterPro" id="IPR015422">
    <property type="entry name" value="PyrdxlP-dep_Trfase_small"/>
</dbReference>
<dbReference type="InterPro" id="IPR004839">
    <property type="entry name" value="Aminotransferase_I/II_large"/>
</dbReference>
<dbReference type="EMBL" id="JAXCLA010000002">
    <property type="protein sequence ID" value="MDY0743775.1"/>
    <property type="molecule type" value="Genomic_DNA"/>
</dbReference>
<evidence type="ECO:0000256" key="3">
    <source>
        <dbReference type="ARBA" id="ARBA00023015"/>
    </source>
</evidence>
<dbReference type="PANTHER" id="PTHR46577">
    <property type="entry name" value="HTH-TYPE TRANSCRIPTIONAL REGULATORY PROTEIN GABR"/>
    <property type="match status" value="1"/>
</dbReference>
<dbReference type="RefSeq" id="WP_320421691.1">
    <property type="nucleotide sequence ID" value="NZ_JAXCLA010000002.1"/>
</dbReference>
<keyword evidence="7" id="KW-0808">Transferase</keyword>
<dbReference type="Proteomes" id="UP001285263">
    <property type="component" value="Unassembled WGS sequence"/>
</dbReference>